<keyword evidence="4" id="KW-0238">DNA-binding</keyword>
<dbReference type="GO" id="GO:0006261">
    <property type="term" value="P:DNA-templated DNA replication"/>
    <property type="evidence" value="ECO:0007669"/>
    <property type="project" value="UniProtKB-UniRule"/>
</dbReference>
<dbReference type="GO" id="GO:0009432">
    <property type="term" value="P:SOS response"/>
    <property type="evidence" value="ECO:0007669"/>
    <property type="project" value="TreeGrafter"/>
</dbReference>
<dbReference type="AlphaFoldDB" id="A0AAP3ALZ0"/>
<dbReference type="InterPro" id="IPR017961">
    <property type="entry name" value="DNA_pol_Y-fam_little_finger"/>
</dbReference>
<dbReference type="Pfam" id="PF11798">
    <property type="entry name" value="IMS_HHH"/>
    <property type="match status" value="1"/>
</dbReference>
<keyword evidence="4" id="KW-0460">Magnesium</keyword>
<evidence type="ECO:0000256" key="4">
    <source>
        <dbReference type="HAMAP-Rule" id="MF_01113"/>
    </source>
</evidence>
<keyword evidence="4" id="KW-0963">Cytoplasm</keyword>
<dbReference type="HAMAP" id="MF_01113">
    <property type="entry name" value="DNApol_IV"/>
    <property type="match status" value="1"/>
</dbReference>
<evidence type="ECO:0000256" key="1">
    <source>
        <dbReference type="ARBA" id="ARBA00010945"/>
    </source>
</evidence>
<evidence type="ECO:0000256" key="3">
    <source>
        <dbReference type="ARBA" id="ARBA00049244"/>
    </source>
</evidence>
<dbReference type="NCBIfam" id="NF002677">
    <property type="entry name" value="PRK02406.1"/>
    <property type="match status" value="1"/>
</dbReference>
<evidence type="ECO:0000256" key="2">
    <source>
        <dbReference type="ARBA" id="ARBA00025589"/>
    </source>
</evidence>
<dbReference type="SUPFAM" id="SSF100879">
    <property type="entry name" value="Lesion bypass DNA polymerase (Y-family), little finger domain"/>
    <property type="match status" value="1"/>
</dbReference>
<sequence>MSETAPAAPRDEATILHVDMDAFFLSVELRERPDLEGRPAAVAAPSGRSVVLSASYAARAYGVRSAMPLAHARALCPPLVVIPPRQQLYRAVSAEVMAVLADVTPVMEQLSVDEAFLDVAGARRRLGPPEHIGHLIRERVRSELGLPCTVGGSAVKFVAKTASTAAKPDGLLIVPPERTLDFLHPLPVGRLWGVGPKAAERLGRRGVATIGDLARVDPARLEASFGAAGREWASLARGIDPRPVAPRPAARSIGADHTFDVDPVDVAGVDPEVLRLCHRVAARLRAEQVTAGAVTVRLKAPDGSVRSRTARLARPTATGHDLLGPARRLVRELHAERPHPVRLVGVRAERLGDAADQPPAQEALFGGPAWGAEGEASQAGDWAGAEAALDAVARRFPTAAVRPASLLGRREARADARRDAPRPGTGGPDRE</sequence>
<keyword evidence="4 7" id="KW-0808">Transferase</keyword>
<gene>
    <name evidence="4 7" type="primary">dinB</name>
    <name evidence="7" type="ORF">M3A82_007290</name>
</gene>
<evidence type="ECO:0000259" key="6">
    <source>
        <dbReference type="PROSITE" id="PS50173"/>
    </source>
</evidence>
<feature type="binding site" evidence="4">
    <location>
        <position position="19"/>
    </location>
    <ligand>
        <name>Mg(2+)</name>
        <dbReference type="ChEBI" id="CHEBI:18420"/>
    </ligand>
</feature>
<name>A0AAP3ALZ0_MICLU</name>
<organism evidence="7 8">
    <name type="scientific">Micrococcus luteus</name>
    <name type="common">Micrococcus lysodeikticus</name>
    <dbReference type="NCBI Taxonomy" id="1270"/>
    <lineage>
        <taxon>Bacteria</taxon>
        <taxon>Bacillati</taxon>
        <taxon>Actinomycetota</taxon>
        <taxon>Actinomycetes</taxon>
        <taxon>Micrococcales</taxon>
        <taxon>Micrococcaceae</taxon>
        <taxon>Micrococcus</taxon>
    </lineage>
</organism>
<feature type="domain" description="UmuC" evidence="6">
    <location>
        <begin position="15"/>
        <end position="195"/>
    </location>
</feature>
<evidence type="ECO:0000256" key="5">
    <source>
        <dbReference type="SAM" id="MobiDB-lite"/>
    </source>
</evidence>
<keyword evidence="4" id="KW-0515">Mutator protein</keyword>
<dbReference type="Gene3D" id="3.40.1170.60">
    <property type="match status" value="1"/>
</dbReference>
<keyword evidence="4 7" id="KW-0548">Nucleotidyltransferase</keyword>
<keyword evidence="4" id="KW-0227">DNA damage</keyword>
<dbReference type="Gene3D" id="3.30.1490.100">
    <property type="entry name" value="DNA polymerase, Y-family, little finger domain"/>
    <property type="match status" value="1"/>
</dbReference>
<feature type="active site" evidence="4">
    <location>
        <position position="114"/>
    </location>
</feature>
<keyword evidence="4" id="KW-0479">Metal-binding</keyword>
<dbReference type="EMBL" id="JALXKZ020000014">
    <property type="protein sequence ID" value="MCV7629143.1"/>
    <property type="molecule type" value="Genomic_DNA"/>
</dbReference>
<dbReference type="SUPFAM" id="SSF56672">
    <property type="entry name" value="DNA/RNA polymerases"/>
    <property type="match status" value="1"/>
</dbReference>
<dbReference type="EC" id="2.7.7.7" evidence="4"/>
<dbReference type="PROSITE" id="PS50173">
    <property type="entry name" value="UMUC"/>
    <property type="match status" value="1"/>
</dbReference>
<dbReference type="GO" id="GO:0000287">
    <property type="term" value="F:magnesium ion binding"/>
    <property type="evidence" value="ECO:0007669"/>
    <property type="project" value="UniProtKB-UniRule"/>
</dbReference>
<dbReference type="GO" id="GO:0003887">
    <property type="term" value="F:DNA-directed DNA polymerase activity"/>
    <property type="evidence" value="ECO:0007669"/>
    <property type="project" value="UniProtKB-UniRule"/>
</dbReference>
<dbReference type="InterPro" id="IPR036775">
    <property type="entry name" value="DNA_pol_Y-fam_lit_finger_sf"/>
</dbReference>
<protein>
    <recommendedName>
        <fullName evidence="4">DNA polymerase IV</fullName>
        <shortName evidence="4">Pol IV</shortName>
        <ecNumber evidence="4">2.7.7.7</ecNumber>
    </recommendedName>
</protein>
<dbReference type="InterPro" id="IPR024728">
    <property type="entry name" value="PolY_HhH_motif"/>
</dbReference>
<comment type="subcellular location">
    <subcellularLocation>
        <location evidence="4">Cytoplasm</location>
    </subcellularLocation>
</comment>
<keyword evidence="4" id="KW-0234">DNA repair</keyword>
<dbReference type="CDD" id="cd03586">
    <property type="entry name" value="PolY_Pol_IV_kappa"/>
    <property type="match status" value="1"/>
</dbReference>
<dbReference type="Pfam" id="PF00817">
    <property type="entry name" value="IMS"/>
    <property type="match status" value="1"/>
</dbReference>
<accession>A0AAP3ALZ0</accession>
<evidence type="ECO:0000313" key="7">
    <source>
        <dbReference type="EMBL" id="MCV7629143.1"/>
    </source>
</evidence>
<dbReference type="InterPro" id="IPR043502">
    <property type="entry name" value="DNA/RNA_pol_sf"/>
</dbReference>
<feature type="compositionally biased region" description="Basic and acidic residues" evidence="5">
    <location>
        <begin position="408"/>
        <end position="421"/>
    </location>
</feature>
<dbReference type="PANTHER" id="PTHR11076:SF33">
    <property type="entry name" value="DNA POLYMERASE KAPPA"/>
    <property type="match status" value="1"/>
</dbReference>
<comment type="subunit">
    <text evidence="4">Monomer.</text>
</comment>
<dbReference type="Gene3D" id="3.30.70.270">
    <property type="match status" value="1"/>
</dbReference>
<dbReference type="GO" id="GO:0042276">
    <property type="term" value="P:error-prone translesion synthesis"/>
    <property type="evidence" value="ECO:0007669"/>
    <property type="project" value="TreeGrafter"/>
</dbReference>
<keyword evidence="4" id="KW-0239">DNA-directed DNA polymerase</keyword>
<comment type="cofactor">
    <cofactor evidence="4">
        <name>Mg(2+)</name>
        <dbReference type="ChEBI" id="CHEBI:18420"/>
    </cofactor>
    <text evidence="4">Binds 2 magnesium ions per subunit.</text>
</comment>
<dbReference type="PANTHER" id="PTHR11076">
    <property type="entry name" value="DNA REPAIR POLYMERASE UMUC / TRANSFERASE FAMILY MEMBER"/>
    <property type="match status" value="1"/>
</dbReference>
<dbReference type="Gene3D" id="1.10.150.20">
    <property type="entry name" value="5' to 3' exonuclease, C-terminal subdomain"/>
    <property type="match status" value="1"/>
</dbReference>
<comment type="function">
    <text evidence="2 4">Poorly processive, error-prone DNA polymerase involved in untargeted mutagenesis. Copies undamaged DNA at stalled replication forks, which arise in vivo from mismatched or misaligned primer ends. These misaligned primers can be extended by PolIV. Exhibits no 3'-5' exonuclease (proofreading) activity. May be involved in translesional synthesis, in conjunction with the beta clamp from PolIII.</text>
</comment>
<keyword evidence="4" id="KW-0235">DNA replication</keyword>
<dbReference type="GO" id="GO:0006281">
    <property type="term" value="P:DNA repair"/>
    <property type="evidence" value="ECO:0007669"/>
    <property type="project" value="UniProtKB-UniRule"/>
</dbReference>
<feature type="region of interest" description="Disordered" evidence="5">
    <location>
        <begin position="400"/>
        <end position="431"/>
    </location>
</feature>
<feature type="binding site" evidence="4">
    <location>
        <position position="113"/>
    </location>
    <ligand>
        <name>Mg(2+)</name>
        <dbReference type="ChEBI" id="CHEBI:18420"/>
    </ligand>
</feature>
<dbReference type="GO" id="GO:0005829">
    <property type="term" value="C:cytosol"/>
    <property type="evidence" value="ECO:0007669"/>
    <property type="project" value="TreeGrafter"/>
</dbReference>
<dbReference type="InterPro" id="IPR043128">
    <property type="entry name" value="Rev_trsase/Diguanyl_cyclase"/>
</dbReference>
<dbReference type="Pfam" id="PF11799">
    <property type="entry name" value="IMS_C"/>
    <property type="match status" value="1"/>
</dbReference>
<proteinExistence type="inferred from homology"/>
<dbReference type="Proteomes" id="UP001205867">
    <property type="component" value="Unassembled WGS sequence"/>
</dbReference>
<comment type="catalytic activity">
    <reaction evidence="3 4">
        <text>DNA(n) + a 2'-deoxyribonucleoside 5'-triphosphate = DNA(n+1) + diphosphate</text>
        <dbReference type="Rhea" id="RHEA:22508"/>
        <dbReference type="Rhea" id="RHEA-COMP:17339"/>
        <dbReference type="Rhea" id="RHEA-COMP:17340"/>
        <dbReference type="ChEBI" id="CHEBI:33019"/>
        <dbReference type="ChEBI" id="CHEBI:61560"/>
        <dbReference type="ChEBI" id="CHEBI:173112"/>
        <dbReference type="EC" id="2.7.7.7"/>
    </reaction>
</comment>
<dbReference type="InterPro" id="IPR022880">
    <property type="entry name" value="DNApol_IV"/>
</dbReference>
<comment type="caution">
    <text evidence="7">The sequence shown here is derived from an EMBL/GenBank/DDBJ whole genome shotgun (WGS) entry which is preliminary data.</text>
</comment>
<dbReference type="InterPro" id="IPR050116">
    <property type="entry name" value="DNA_polymerase-Y"/>
</dbReference>
<comment type="similarity">
    <text evidence="1 4">Belongs to the DNA polymerase type-Y family.</text>
</comment>
<dbReference type="GO" id="GO:0003684">
    <property type="term" value="F:damaged DNA binding"/>
    <property type="evidence" value="ECO:0007669"/>
    <property type="project" value="InterPro"/>
</dbReference>
<dbReference type="InterPro" id="IPR001126">
    <property type="entry name" value="UmuC"/>
</dbReference>
<feature type="site" description="Substrate discrimination" evidence="4">
    <location>
        <position position="24"/>
    </location>
</feature>
<reference evidence="7" key="1">
    <citation type="submission" date="2023-06" db="EMBL/GenBank/DDBJ databases">
        <title>lsaBGC provides a comprehensive framework for evolutionary analysis of biosynthetic gene clusters within focal taxa.</title>
        <authorList>
            <person name="Salamzade R."/>
            <person name="Sandstrom S."/>
            <person name="Kalan L.R."/>
        </authorList>
    </citation>
    <scope>NUCLEOTIDE SEQUENCE</scope>
    <source>
        <strain evidence="7">P3-SID899</strain>
    </source>
</reference>
<evidence type="ECO:0000313" key="8">
    <source>
        <dbReference type="Proteomes" id="UP001205867"/>
    </source>
</evidence>